<dbReference type="Proteomes" id="UP000292957">
    <property type="component" value="Unassembled WGS sequence"/>
</dbReference>
<dbReference type="AlphaFoldDB" id="A0A4Q9N462"/>
<accession>A0A4Q9N462</accession>
<reference evidence="1" key="1">
    <citation type="submission" date="2019-01" db="EMBL/GenBank/DDBJ databases">
        <title>Draft genome sequences of three monokaryotic isolates of the white-rot basidiomycete fungus Dichomitus squalens.</title>
        <authorList>
            <consortium name="DOE Joint Genome Institute"/>
            <person name="Lopez S.C."/>
            <person name="Andreopoulos B."/>
            <person name="Pangilinan J."/>
            <person name="Lipzen A."/>
            <person name="Riley R."/>
            <person name="Ahrendt S."/>
            <person name="Ng V."/>
            <person name="Barry K."/>
            <person name="Daum C."/>
            <person name="Grigoriev I.V."/>
            <person name="Hilden K.S."/>
            <person name="Makela M.R."/>
            <person name="de Vries R.P."/>
        </authorList>
    </citation>
    <scope>NUCLEOTIDE SEQUENCE [LARGE SCALE GENOMIC DNA]</scope>
    <source>
        <strain evidence="1">OM18370.1</strain>
    </source>
</reference>
<dbReference type="EMBL" id="ML143388">
    <property type="protein sequence ID" value="TBU34777.1"/>
    <property type="molecule type" value="Genomic_DNA"/>
</dbReference>
<protein>
    <submittedName>
        <fullName evidence="1">Uncharacterized protein</fullName>
    </submittedName>
</protein>
<gene>
    <name evidence="1" type="ORF">BD311DRAFT_294844</name>
</gene>
<name>A0A4Q9N462_9APHY</name>
<sequence>MHPLMTSAVYAPISRPVPFRYTRTLYMTIPASCPCPCCHTSPLLYPSALRAEHCPTTTHTDFIAHCT</sequence>
<evidence type="ECO:0000313" key="1">
    <source>
        <dbReference type="EMBL" id="TBU34777.1"/>
    </source>
</evidence>
<organism evidence="1">
    <name type="scientific">Dichomitus squalens</name>
    <dbReference type="NCBI Taxonomy" id="114155"/>
    <lineage>
        <taxon>Eukaryota</taxon>
        <taxon>Fungi</taxon>
        <taxon>Dikarya</taxon>
        <taxon>Basidiomycota</taxon>
        <taxon>Agaricomycotina</taxon>
        <taxon>Agaricomycetes</taxon>
        <taxon>Polyporales</taxon>
        <taxon>Polyporaceae</taxon>
        <taxon>Dichomitus</taxon>
    </lineage>
</organism>
<proteinExistence type="predicted"/>